<comment type="caution">
    <text evidence="1">The sequence shown here is derived from an EMBL/GenBank/DDBJ whole genome shotgun (WGS) entry which is preliminary data.</text>
</comment>
<name>A0A7W6J9A2_9HYPH</name>
<protein>
    <submittedName>
        <fullName evidence="1">HK97 gp10 family phage protein</fullName>
    </submittedName>
</protein>
<dbReference type="NCBIfam" id="TIGR01725">
    <property type="entry name" value="phge_HK97_gp10"/>
    <property type="match status" value="1"/>
</dbReference>
<reference evidence="1 2" key="1">
    <citation type="submission" date="2020-08" db="EMBL/GenBank/DDBJ databases">
        <title>Genomic Encyclopedia of Type Strains, Phase IV (KMG-IV): sequencing the most valuable type-strain genomes for metagenomic binning, comparative biology and taxonomic classification.</title>
        <authorList>
            <person name="Goeker M."/>
        </authorList>
    </citation>
    <scope>NUCLEOTIDE SEQUENCE [LARGE SCALE GENOMIC DNA]</scope>
    <source>
        <strain evidence="1 2">DSM 29853</strain>
    </source>
</reference>
<accession>A0A7W6J9A2</accession>
<dbReference type="InterPro" id="IPR010064">
    <property type="entry name" value="HK97-gp10_tail"/>
</dbReference>
<dbReference type="RefSeq" id="WP_183368405.1">
    <property type="nucleotide sequence ID" value="NZ_JACIEZ010000015.1"/>
</dbReference>
<dbReference type="Pfam" id="PF04883">
    <property type="entry name" value="HK97-gp10_like"/>
    <property type="match status" value="1"/>
</dbReference>
<dbReference type="EMBL" id="JACIEZ010000015">
    <property type="protein sequence ID" value="MBB4067168.1"/>
    <property type="molecule type" value="Genomic_DNA"/>
</dbReference>
<sequence>MSRNKPLSEQSAALEKRLKAIPGEIIAALRPALLKSGDEVADNMRTFAEASRDTGALIDSISVTAPGETTPAYAAGGGRRVARENQVLVTVGNENVRYAHMVEFGTSKAEAQPFMLPGWRTAKPRIERRIKRTISAALKRKKSDA</sequence>
<dbReference type="AlphaFoldDB" id="A0A7W6J9A2"/>
<evidence type="ECO:0000313" key="1">
    <source>
        <dbReference type="EMBL" id="MBB4067168.1"/>
    </source>
</evidence>
<evidence type="ECO:0000313" key="2">
    <source>
        <dbReference type="Proteomes" id="UP000528286"/>
    </source>
</evidence>
<gene>
    <name evidence="1" type="ORF">GGR23_004397</name>
</gene>
<keyword evidence="2" id="KW-1185">Reference proteome</keyword>
<dbReference type="Proteomes" id="UP000528286">
    <property type="component" value="Unassembled WGS sequence"/>
</dbReference>
<organism evidence="1 2">
    <name type="scientific">Gellertiella hungarica</name>
    <dbReference type="NCBI Taxonomy" id="1572859"/>
    <lineage>
        <taxon>Bacteria</taxon>
        <taxon>Pseudomonadati</taxon>
        <taxon>Pseudomonadota</taxon>
        <taxon>Alphaproteobacteria</taxon>
        <taxon>Hyphomicrobiales</taxon>
        <taxon>Rhizobiaceae</taxon>
        <taxon>Gellertiella</taxon>
    </lineage>
</organism>
<proteinExistence type="predicted"/>